<evidence type="ECO:0000313" key="2">
    <source>
        <dbReference type="Proteomes" id="UP000824533"/>
    </source>
</evidence>
<proteinExistence type="predicted"/>
<gene>
    <name evidence="1" type="ORF">K1T71_007260</name>
</gene>
<sequence length="123" mass="13704">MPLKENVGLNPHLSTSGISKSLATDPLESYILRGKRCREVADALMAQRGQQKPLMVIGRPWPTKSLNAAYARPTNRPTNKNRWVDTSTGKLQQLQDYVTGGSLSSHLKLGQRVLIRHPNHPKI</sequence>
<protein>
    <submittedName>
        <fullName evidence="1">Uncharacterized protein</fullName>
    </submittedName>
</protein>
<comment type="caution">
    <text evidence="1">The sequence shown here is derived from an EMBL/GenBank/DDBJ whole genome shotgun (WGS) entry which is preliminary data.</text>
</comment>
<dbReference type="EMBL" id="CM034398">
    <property type="protein sequence ID" value="KAJ0177251.1"/>
    <property type="molecule type" value="Genomic_DNA"/>
</dbReference>
<name>A0ACC1D064_9NEOP</name>
<organism evidence="1 2">
    <name type="scientific">Dendrolimus kikuchii</name>
    <dbReference type="NCBI Taxonomy" id="765133"/>
    <lineage>
        <taxon>Eukaryota</taxon>
        <taxon>Metazoa</taxon>
        <taxon>Ecdysozoa</taxon>
        <taxon>Arthropoda</taxon>
        <taxon>Hexapoda</taxon>
        <taxon>Insecta</taxon>
        <taxon>Pterygota</taxon>
        <taxon>Neoptera</taxon>
        <taxon>Endopterygota</taxon>
        <taxon>Lepidoptera</taxon>
        <taxon>Glossata</taxon>
        <taxon>Ditrysia</taxon>
        <taxon>Bombycoidea</taxon>
        <taxon>Lasiocampidae</taxon>
        <taxon>Dendrolimus</taxon>
    </lineage>
</organism>
<keyword evidence="2" id="KW-1185">Reference proteome</keyword>
<evidence type="ECO:0000313" key="1">
    <source>
        <dbReference type="EMBL" id="KAJ0177251.1"/>
    </source>
</evidence>
<dbReference type="Proteomes" id="UP000824533">
    <property type="component" value="Linkage Group LG12"/>
</dbReference>
<accession>A0ACC1D064</accession>
<reference evidence="1 2" key="1">
    <citation type="journal article" date="2021" name="Front. Genet.">
        <title>Chromosome-Level Genome Assembly Reveals Significant Gene Expansion in the Toll and IMD Signaling Pathways of Dendrolimus kikuchii.</title>
        <authorList>
            <person name="Zhou J."/>
            <person name="Wu P."/>
            <person name="Xiong Z."/>
            <person name="Liu N."/>
            <person name="Zhao N."/>
            <person name="Ji M."/>
            <person name="Qiu Y."/>
            <person name="Yang B."/>
        </authorList>
    </citation>
    <scope>NUCLEOTIDE SEQUENCE [LARGE SCALE GENOMIC DNA]</scope>
    <source>
        <strain evidence="1">Ann1</strain>
    </source>
</reference>